<organism evidence="10 11">
    <name type="scientific">Vibrio algarum</name>
    <dbReference type="NCBI Taxonomy" id="3020714"/>
    <lineage>
        <taxon>Bacteria</taxon>
        <taxon>Pseudomonadati</taxon>
        <taxon>Pseudomonadota</taxon>
        <taxon>Gammaproteobacteria</taxon>
        <taxon>Vibrionales</taxon>
        <taxon>Vibrionaceae</taxon>
        <taxon>Vibrio</taxon>
    </lineage>
</organism>
<comment type="similarity">
    <text evidence="1 7">Belongs to the SbcD family.</text>
</comment>
<dbReference type="PANTHER" id="PTHR30337:SF0">
    <property type="entry name" value="NUCLEASE SBCCD SUBUNIT D"/>
    <property type="match status" value="1"/>
</dbReference>
<protein>
    <recommendedName>
        <fullName evidence="3 7">Nuclease SbcCD subunit D</fullName>
    </recommendedName>
</protein>
<dbReference type="SUPFAM" id="SSF56300">
    <property type="entry name" value="Metallo-dependent phosphatases"/>
    <property type="match status" value="1"/>
</dbReference>
<gene>
    <name evidence="7 10" type="primary">sbcD</name>
    <name evidence="10" type="ORF">PGX00_19590</name>
</gene>
<dbReference type="InterPro" id="IPR026843">
    <property type="entry name" value="SbcD_C"/>
</dbReference>
<evidence type="ECO:0000256" key="4">
    <source>
        <dbReference type="ARBA" id="ARBA00022722"/>
    </source>
</evidence>
<proteinExistence type="inferred from homology"/>
<evidence type="ECO:0000256" key="6">
    <source>
        <dbReference type="ARBA" id="ARBA00022839"/>
    </source>
</evidence>
<keyword evidence="7" id="KW-0255">Endonuclease</keyword>
<evidence type="ECO:0000256" key="1">
    <source>
        <dbReference type="ARBA" id="ARBA00010555"/>
    </source>
</evidence>
<dbReference type="NCBIfam" id="NF008206">
    <property type="entry name" value="PRK10966.1"/>
    <property type="match status" value="1"/>
</dbReference>
<keyword evidence="6 7" id="KW-0269">Exonuclease</keyword>
<dbReference type="GO" id="GO:0004527">
    <property type="term" value="F:exonuclease activity"/>
    <property type="evidence" value="ECO:0007669"/>
    <property type="project" value="UniProtKB-KW"/>
</dbReference>
<evidence type="ECO:0000256" key="7">
    <source>
        <dbReference type="RuleBase" id="RU363069"/>
    </source>
</evidence>
<evidence type="ECO:0000256" key="3">
    <source>
        <dbReference type="ARBA" id="ARBA00013365"/>
    </source>
</evidence>
<evidence type="ECO:0000256" key="5">
    <source>
        <dbReference type="ARBA" id="ARBA00022801"/>
    </source>
</evidence>
<dbReference type="InterPro" id="IPR041796">
    <property type="entry name" value="Mre11_N"/>
</dbReference>
<dbReference type="Pfam" id="PF00149">
    <property type="entry name" value="Metallophos"/>
    <property type="match status" value="1"/>
</dbReference>
<dbReference type="InterPro" id="IPR004843">
    <property type="entry name" value="Calcineurin-like_PHP"/>
</dbReference>
<evidence type="ECO:0000259" key="9">
    <source>
        <dbReference type="Pfam" id="PF12320"/>
    </source>
</evidence>
<keyword evidence="11" id="KW-1185">Reference proteome</keyword>
<dbReference type="Pfam" id="PF12320">
    <property type="entry name" value="SbcD_C"/>
    <property type="match status" value="1"/>
</dbReference>
<dbReference type="EMBL" id="JAQLOI010000003">
    <property type="protein sequence ID" value="MDB1125740.1"/>
    <property type="molecule type" value="Genomic_DNA"/>
</dbReference>
<dbReference type="InterPro" id="IPR029052">
    <property type="entry name" value="Metallo-depent_PP-like"/>
</dbReference>
<reference evidence="10 11" key="1">
    <citation type="submission" date="2023-01" db="EMBL/GenBank/DDBJ databases">
        <title>Vibrio sp. KJ40-1 sp.nov, isolated from marine algae.</title>
        <authorList>
            <person name="Butt M."/>
            <person name="Kim J.M.J."/>
            <person name="Jeon C.O.C."/>
        </authorList>
    </citation>
    <scope>NUCLEOTIDE SEQUENCE [LARGE SCALE GENOMIC DNA]</scope>
    <source>
        <strain evidence="10 11">KJ40-1</strain>
    </source>
</reference>
<keyword evidence="7" id="KW-0235">DNA replication</keyword>
<accession>A0ABT4YW97</accession>
<comment type="function">
    <text evidence="7">SbcCD cleaves DNA hairpin structures. These structures can inhibit DNA replication and are intermediates in certain DNA recombination reactions. The complex acts as a 3'-&gt;5' double strand exonuclease that can open hairpins. It also has a 5' single-strand endonuclease activity.</text>
</comment>
<dbReference type="InterPro" id="IPR050535">
    <property type="entry name" value="DNA_Repair-Maintenance_Comp"/>
</dbReference>
<evidence type="ECO:0000313" key="11">
    <source>
        <dbReference type="Proteomes" id="UP001210678"/>
    </source>
</evidence>
<dbReference type="Gene3D" id="3.30.160.720">
    <property type="match status" value="1"/>
</dbReference>
<dbReference type="Gene3D" id="3.60.21.10">
    <property type="match status" value="1"/>
</dbReference>
<feature type="domain" description="Nuclease SbcCD subunit D C-terminal" evidence="9">
    <location>
        <begin position="281"/>
        <end position="376"/>
    </location>
</feature>
<evidence type="ECO:0000256" key="2">
    <source>
        <dbReference type="ARBA" id="ARBA00011322"/>
    </source>
</evidence>
<dbReference type="CDD" id="cd00840">
    <property type="entry name" value="MPP_Mre11_N"/>
    <property type="match status" value="1"/>
</dbReference>
<evidence type="ECO:0000259" key="8">
    <source>
        <dbReference type="Pfam" id="PF00149"/>
    </source>
</evidence>
<dbReference type="InterPro" id="IPR004593">
    <property type="entry name" value="SbcD"/>
</dbReference>
<comment type="subunit">
    <text evidence="2 7">Heterodimer of SbcC and SbcD.</text>
</comment>
<keyword evidence="4 7" id="KW-0540">Nuclease</keyword>
<name>A0ABT4YW97_9VIBR</name>
<feature type="domain" description="Calcineurin-like phosphoesterase" evidence="8">
    <location>
        <begin position="1"/>
        <end position="231"/>
    </location>
</feature>
<sequence>MRILHTSDWHLGQSFFTKSRKNEHQAFIIWLLDMVKEQQINALIIAGDVFDSGTPPSYARELYNRFVVQLNALDCTLVVLGGNHDSVSMLNESKPLVECLNTHVVANTSDDLDSQIIELKASGETGALLCAVPFVRARDVMQSVSGSSGNDKQKQLGDAIKAHYYALYQKAEQIKQERNLQVPIITTGHLTAIGVTKTDSERDIYIGTLDAFAADGFPPADYIALGHIHRPQIVAKSEHIRYSGSPIPLSFDELKSNKQVVIVEFEKEKRVGIKIEEVPTFQRMEAIKGDLAEIEKQLQAYRDVVDDESVWLAIEVEVQDFLSDLQQKVQVLTENLNVEVLQLRRARGQQNPSLKQEQLETLAELTPFDVFEKRLEGEVLDSDGSSERSTRLRTHFNQIVEEVENGEQSE</sequence>
<comment type="caution">
    <text evidence="10">The sequence shown here is derived from an EMBL/GenBank/DDBJ whole genome shotgun (WGS) entry which is preliminary data.</text>
</comment>
<keyword evidence="5 7" id="KW-0378">Hydrolase</keyword>
<dbReference type="PANTHER" id="PTHR30337">
    <property type="entry name" value="COMPONENT OF ATP-DEPENDENT DSDNA EXONUCLEASE"/>
    <property type="match status" value="1"/>
</dbReference>
<dbReference type="Proteomes" id="UP001210678">
    <property type="component" value="Unassembled WGS sequence"/>
</dbReference>
<dbReference type="NCBIfam" id="TIGR00619">
    <property type="entry name" value="sbcd"/>
    <property type="match status" value="1"/>
</dbReference>
<evidence type="ECO:0000313" key="10">
    <source>
        <dbReference type="EMBL" id="MDB1125740.1"/>
    </source>
</evidence>
<dbReference type="RefSeq" id="WP_272139718.1">
    <property type="nucleotide sequence ID" value="NZ_JAQLOI010000003.1"/>
</dbReference>
<keyword evidence="7" id="KW-0233">DNA recombination</keyword>